<dbReference type="InterPro" id="IPR016035">
    <property type="entry name" value="Acyl_Trfase/lysoPLipase"/>
</dbReference>
<proteinExistence type="predicted"/>
<dbReference type="EMBL" id="LAZR01064700">
    <property type="protein sequence ID" value="KKK57020.1"/>
    <property type="molecule type" value="Genomic_DNA"/>
</dbReference>
<dbReference type="PROSITE" id="PS51635">
    <property type="entry name" value="PNPLA"/>
    <property type="match status" value="1"/>
</dbReference>
<dbReference type="Pfam" id="PF01734">
    <property type="entry name" value="Patatin"/>
    <property type="match status" value="1"/>
</dbReference>
<dbReference type="SUPFAM" id="SSF52151">
    <property type="entry name" value="FabD/lysophospholipase-like"/>
    <property type="match status" value="1"/>
</dbReference>
<organism evidence="3">
    <name type="scientific">marine sediment metagenome</name>
    <dbReference type="NCBI Taxonomy" id="412755"/>
    <lineage>
        <taxon>unclassified sequences</taxon>
        <taxon>metagenomes</taxon>
        <taxon>ecological metagenomes</taxon>
    </lineage>
</organism>
<reference evidence="3" key="1">
    <citation type="journal article" date="2015" name="Nature">
        <title>Complex archaea that bridge the gap between prokaryotes and eukaryotes.</title>
        <authorList>
            <person name="Spang A."/>
            <person name="Saw J.H."/>
            <person name="Jorgensen S.L."/>
            <person name="Zaremba-Niedzwiedzka K."/>
            <person name="Martijn J."/>
            <person name="Lind A.E."/>
            <person name="van Eijk R."/>
            <person name="Schleper C."/>
            <person name="Guy L."/>
            <person name="Ettema T.J."/>
        </authorList>
    </citation>
    <scope>NUCLEOTIDE SEQUENCE</scope>
</reference>
<feature type="non-terminal residue" evidence="3">
    <location>
        <position position="1"/>
    </location>
</feature>
<keyword evidence="1" id="KW-0443">Lipid metabolism</keyword>
<sequence length="265" mass="29815">ALHDRGYRWNVIVGTSVGSINAAAYAMLGPERLSNLWATDVRSNADILSPSGVWRYIKGPYNFMFKGGFYNLDPTRNILNRYLLGKTPTFCEDVYCCKVSLKTGRVVYAHHSEEDFIESILGSSSIPGIMQPVGEWADGALNEHSVIKKAIVEGADRITIILCDQFEPKSWIRKNAPFGLAIKNILRTANVIAHEVLIRDISKCMMYNDNPTKRFIELEVYAPLSETVGTLEFGPKDPHNIWKRGYSVGQCNPVPLNFSEWVEVR</sequence>
<evidence type="ECO:0000259" key="2">
    <source>
        <dbReference type="PROSITE" id="PS51635"/>
    </source>
</evidence>
<gene>
    <name evidence="3" type="ORF">LCGC14_3058690</name>
</gene>
<protein>
    <recommendedName>
        <fullName evidence="2">PNPLA domain-containing protein</fullName>
    </recommendedName>
</protein>
<name>A0A0F8X7T6_9ZZZZ</name>
<comment type="caution">
    <text evidence="3">The sequence shown here is derived from an EMBL/GenBank/DDBJ whole genome shotgun (WGS) entry which is preliminary data.</text>
</comment>
<dbReference type="GO" id="GO:0006629">
    <property type="term" value="P:lipid metabolic process"/>
    <property type="evidence" value="ECO:0007669"/>
    <property type="project" value="UniProtKB-KW"/>
</dbReference>
<feature type="domain" description="PNPLA" evidence="2">
    <location>
        <begin position="1"/>
        <end position="151"/>
    </location>
</feature>
<dbReference type="Gene3D" id="3.40.1090.10">
    <property type="entry name" value="Cytosolic phospholipase A2 catalytic domain"/>
    <property type="match status" value="1"/>
</dbReference>
<dbReference type="AlphaFoldDB" id="A0A0F8X7T6"/>
<accession>A0A0F8X7T6</accession>
<evidence type="ECO:0000256" key="1">
    <source>
        <dbReference type="ARBA" id="ARBA00023098"/>
    </source>
</evidence>
<dbReference type="InterPro" id="IPR002641">
    <property type="entry name" value="PNPLA_dom"/>
</dbReference>
<evidence type="ECO:0000313" key="3">
    <source>
        <dbReference type="EMBL" id="KKK57020.1"/>
    </source>
</evidence>